<dbReference type="Proteomes" id="UP000026961">
    <property type="component" value="Chromosome 2"/>
</dbReference>
<protein>
    <submittedName>
        <fullName evidence="2">Uncharacterized protein</fullName>
    </submittedName>
</protein>
<reference evidence="2" key="2">
    <citation type="submission" date="2018-05" db="EMBL/GenBank/DDBJ databases">
        <title>OgluRS3 (Oryza glumaepatula Reference Sequence Version 3).</title>
        <authorList>
            <person name="Zhang J."/>
            <person name="Kudrna D."/>
            <person name="Lee S."/>
            <person name="Talag J."/>
            <person name="Welchert J."/>
            <person name="Wing R.A."/>
        </authorList>
    </citation>
    <scope>NUCLEOTIDE SEQUENCE [LARGE SCALE GENOMIC DNA]</scope>
</reference>
<dbReference type="Gramene" id="OGLUM02G18700.1">
    <property type="protein sequence ID" value="OGLUM02G18700.1"/>
    <property type="gene ID" value="OGLUM02G18700"/>
</dbReference>
<dbReference type="EnsemblPlants" id="OGLUM02G18700.1">
    <property type="protein sequence ID" value="OGLUM02G18700.1"/>
    <property type="gene ID" value="OGLUM02G18700"/>
</dbReference>
<feature type="region of interest" description="Disordered" evidence="1">
    <location>
        <begin position="1"/>
        <end position="29"/>
    </location>
</feature>
<sequence>MASWSLSSTCLPSTHVASGQTQRAGVTQRCRPRTSIPQLMTGFGGRRCQKSSRLMPSGLIIFDNECICVFVTMMARSIKKKPLYVYSRVVKYLLP</sequence>
<feature type="compositionally biased region" description="Polar residues" evidence="1">
    <location>
        <begin position="1"/>
        <end position="25"/>
    </location>
</feature>
<dbReference type="HOGENOM" id="CLU_2458450_0_0_1"/>
<evidence type="ECO:0000256" key="1">
    <source>
        <dbReference type="SAM" id="MobiDB-lite"/>
    </source>
</evidence>
<dbReference type="AlphaFoldDB" id="A0A0D9YSX7"/>
<evidence type="ECO:0000313" key="3">
    <source>
        <dbReference type="Proteomes" id="UP000026961"/>
    </source>
</evidence>
<organism evidence="2">
    <name type="scientific">Oryza glumipatula</name>
    <dbReference type="NCBI Taxonomy" id="40148"/>
    <lineage>
        <taxon>Eukaryota</taxon>
        <taxon>Viridiplantae</taxon>
        <taxon>Streptophyta</taxon>
        <taxon>Embryophyta</taxon>
        <taxon>Tracheophyta</taxon>
        <taxon>Spermatophyta</taxon>
        <taxon>Magnoliopsida</taxon>
        <taxon>Liliopsida</taxon>
        <taxon>Poales</taxon>
        <taxon>Poaceae</taxon>
        <taxon>BOP clade</taxon>
        <taxon>Oryzoideae</taxon>
        <taxon>Oryzeae</taxon>
        <taxon>Oryzinae</taxon>
        <taxon>Oryza</taxon>
    </lineage>
</organism>
<accession>A0A0D9YSX7</accession>
<evidence type="ECO:0000313" key="2">
    <source>
        <dbReference type="EnsemblPlants" id="OGLUM02G18700.1"/>
    </source>
</evidence>
<proteinExistence type="predicted"/>
<reference evidence="2" key="1">
    <citation type="submission" date="2015-04" db="UniProtKB">
        <authorList>
            <consortium name="EnsemblPlants"/>
        </authorList>
    </citation>
    <scope>IDENTIFICATION</scope>
</reference>
<keyword evidence="3" id="KW-1185">Reference proteome</keyword>
<name>A0A0D9YSX7_9ORYZ</name>